<reference evidence="3 4" key="2">
    <citation type="journal article" date="2016" name="Int. J. Syst. Evol. Microbiol.">
        <title>Pyrococcus kukulkanii sp. nov., a hyperthermophilic, piezophilic archaeon isolated from a deep-sea hydrothermal vent.</title>
        <authorList>
            <person name="Callac N."/>
            <person name="Oger P."/>
            <person name="Lesongeur F."/>
            <person name="Rattray J.E."/>
            <person name="Vannier P."/>
            <person name="Michoud G."/>
            <person name="Beauverger M."/>
            <person name="Gayet N."/>
            <person name="Rouxel O."/>
            <person name="Jebbar M."/>
            <person name="Godfroy A."/>
        </authorList>
    </citation>
    <scope>NUCLEOTIDE SEQUENCE [LARGE SCALE GENOMIC DNA]</scope>
    <source>
        <strain evidence="3 4">NCB100</strain>
    </source>
</reference>
<dbReference type="InterPro" id="IPR023795">
    <property type="entry name" value="Serpin_CS"/>
</dbReference>
<organism evidence="3 4">
    <name type="scientific">Pyrococcus kukulkanii</name>
    <dbReference type="NCBI Taxonomy" id="1609559"/>
    <lineage>
        <taxon>Archaea</taxon>
        <taxon>Methanobacteriati</taxon>
        <taxon>Methanobacteriota</taxon>
        <taxon>Thermococci</taxon>
        <taxon>Thermococcales</taxon>
        <taxon>Thermococcaceae</taxon>
        <taxon>Pyrococcus</taxon>
    </lineage>
</organism>
<dbReference type="PATRIC" id="fig|1609559.3.peg.1317"/>
<gene>
    <name evidence="3" type="ORF">TQ32_06290</name>
</gene>
<dbReference type="SUPFAM" id="SSF56574">
    <property type="entry name" value="Serpins"/>
    <property type="match status" value="1"/>
</dbReference>
<protein>
    <recommendedName>
        <fullName evidence="2">Serpin domain-containing protein</fullName>
    </recommendedName>
</protein>
<dbReference type="GO" id="GO:0005615">
    <property type="term" value="C:extracellular space"/>
    <property type="evidence" value="ECO:0007669"/>
    <property type="project" value="InterPro"/>
</dbReference>
<dbReference type="Proteomes" id="UP000070587">
    <property type="component" value="Chromosome"/>
</dbReference>
<dbReference type="Gene3D" id="2.30.39.10">
    <property type="entry name" value="Alpha-1-antitrypsin, domain 1"/>
    <property type="match status" value="1"/>
</dbReference>
<evidence type="ECO:0000313" key="3">
    <source>
        <dbReference type="EMBL" id="AMM54129.1"/>
    </source>
</evidence>
<dbReference type="Pfam" id="PF00079">
    <property type="entry name" value="Serpin"/>
    <property type="match status" value="1"/>
</dbReference>
<reference evidence="4" key="1">
    <citation type="submission" date="2015-02" db="EMBL/GenBank/DDBJ databases">
        <title>Pyrococcus kukulkanii sp. nov., a novel hyperthermophilic archaeon isolated from a deep-sea hydrothermal vent at the Guaymas Basin.</title>
        <authorList>
            <person name="Oger P.M."/>
            <person name="Callac N."/>
            <person name="Jebbar M."/>
            <person name="Godfroy A."/>
        </authorList>
    </citation>
    <scope>NUCLEOTIDE SEQUENCE [LARGE SCALE GENOMIC DNA]</scope>
    <source>
        <strain evidence="4">NCB100</strain>
    </source>
</reference>
<dbReference type="GeneID" id="28491427"/>
<dbReference type="KEGG" id="pyc:TQ32_06290"/>
<dbReference type="PROSITE" id="PS51257">
    <property type="entry name" value="PROKAR_LIPOPROTEIN"/>
    <property type="match status" value="1"/>
</dbReference>
<dbReference type="InterPro" id="IPR023796">
    <property type="entry name" value="Serpin_dom"/>
</dbReference>
<dbReference type="InterPro" id="IPR042185">
    <property type="entry name" value="Serpin_sf_2"/>
</dbReference>
<dbReference type="GO" id="GO:0004867">
    <property type="term" value="F:serine-type endopeptidase inhibitor activity"/>
    <property type="evidence" value="ECO:0007669"/>
    <property type="project" value="InterPro"/>
</dbReference>
<accession>A0A127BBF5</accession>
<comment type="similarity">
    <text evidence="1">Belongs to the serpin family.</text>
</comment>
<evidence type="ECO:0000256" key="1">
    <source>
        <dbReference type="RuleBase" id="RU000411"/>
    </source>
</evidence>
<evidence type="ECO:0000313" key="4">
    <source>
        <dbReference type="Proteomes" id="UP000070587"/>
    </source>
</evidence>
<dbReference type="PROSITE" id="PS00284">
    <property type="entry name" value="SERPIN"/>
    <property type="match status" value="1"/>
</dbReference>
<dbReference type="RefSeq" id="WP_068322401.1">
    <property type="nucleotide sequence ID" value="NZ_CP010835.1"/>
</dbReference>
<dbReference type="Gene3D" id="3.30.497.10">
    <property type="entry name" value="Antithrombin, subunit I, domain 2"/>
    <property type="match status" value="1"/>
</dbReference>
<dbReference type="SMART" id="SM00093">
    <property type="entry name" value="SERPIN"/>
    <property type="match status" value="1"/>
</dbReference>
<dbReference type="PANTHER" id="PTHR11461">
    <property type="entry name" value="SERINE PROTEASE INHIBITOR, SERPIN"/>
    <property type="match status" value="1"/>
</dbReference>
<sequence length="397" mass="45249">MYKLIACLLLIIITAGCLGNETAIPPGEGYENVVEANNNFAINLYRAISGKDNLVISPLSVFLAFSMLYEGSEGETKAELEKVFRFPSNEKIRGDIRNLLLNLTSSKNFTLDIANAIWIREGAKPEKEYVETIRKYYQGEIREVDFLNDPMGAAREINSWVKEKTRGKIEKIVDRLDSDTYLIITNAIYLNATWIYPFTSTFNSTFTTFNGVVQVEMMKRMGKFNYYEDDVMQIIELPYKGNLSMIVILPKKLEDFEKVEKSIDANLLKEILEKMKKENVMVYFPKFKMKKFYNLNDALARLGLKSVFTELDIPKIAPEREKEDLCIDRVLHKTFIKVDEKGTEAAAATAIIVVETAMPVEVKEFKADHPFIFFIIHKPTGVVIFMGRIANPGEGSS</sequence>
<dbReference type="PANTHER" id="PTHR11461:SF211">
    <property type="entry name" value="GH10112P-RELATED"/>
    <property type="match status" value="1"/>
</dbReference>
<dbReference type="AlphaFoldDB" id="A0A127BBF5"/>
<dbReference type="InterPro" id="IPR000215">
    <property type="entry name" value="Serpin_fam"/>
</dbReference>
<feature type="domain" description="Serpin" evidence="2">
    <location>
        <begin position="42"/>
        <end position="392"/>
    </location>
</feature>
<dbReference type="OrthoDB" id="371710at2157"/>
<dbReference type="InterPro" id="IPR042178">
    <property type="entry name" value="Serpin_sf_1"/>
</dbReference>
<dbReference type="STRING" id="1609559.TQ32_06290"/>
<dbReference type="CDD" id="cd19590">
    <property type="entry name" value="serpin_thermopin-like"/>
    <property type="match status" value="1"/>
</dbReference>
<name>A0A127BBF5_9EURY</name>
<dbReference type="EMBL" id="CP010835">
    <property type="protein sequence ID" value="AMM54129.1"/>
    <property type="molecule type" value="Genomic_DNA"/>
</dbReference>
<dbReference type="InterPro" id="IPR036186">
    <property type="entry name" value="Serpin_sf"/>
</dbReference>
<evidence type="ECO:0000259" key="2">
    <source>
        <dbReference type="SMART" id="SM00093"/>
    </source>
</evidence>
<proteinExistence type="inferred from homology"/>